<organism evidence="1 2">
    <name type="scientific">Novosphingobium pentaromativorans US6-1</name>
    <dbReference type="NCBI Taxonomy" id="1088721"/>
    <lineage>
        <taxon>Bacteria</taxon>
        <taxon>Pseudomonadati</taxon>
        <taxon>Pseudomonadota</taxon>
        <taxon>Alphaproteobacteria</taxon>
        <taxon>Sphingomonadales</taxon>
        <taxon>Sphingomonadaceae</taxon>
        <taxon>Novosphingobium</taxon>
    </lineage>
</organism>
<name>G6E6P3_9SPHN</name>
<comment type="caution">
    <text evidence="1">The sequence shown here is derived from an EMBL/GenBank/DDBJ whole genome shotgun (WGS) entry which is preliminary data.</text>
</comment>
<dbReference type="Proteomes" id="UP000004030">
    <property type="component" value="Unassembled WGS sequence"/>
</dbReference>
<dbReference type="EMBL" id="AGFM01000002">
    <property type="protein sequence ID" value="EHJ62939.1"/>
    <property type="molecule type" value="Genomic_DNA"/>
</dbReference>
<evidence type="ECO:0000313" key="1">
    <source>
        <dbReference type="EMBL" id="EHJ62939.1"/>
    </source>
</evidence>
<dbReference type="PATRIC" id="fig|1088721.3.peg.14"/>
<dbReference type="KEGG" id="npn:JI59_00745"/>
<proteinExistence type="predicted"/>
<gene>
    <name evidence="1" type="ORF">NSU_0014</name>
</gene>
<accession>G6E6P3</accession>
<dbReference type="RefSeq" id="WP_007010931.1">
    <property type="nucleotide sequence ID" value="NZ_AGFM01000002.1"/>
</dbReference>
<dbReference type="OrthoDB" id="7510996at2"/>
<protein>
    <recommendedName>
        <fullName evidence="3">Lipoprotein</fullName>
    </recommendedName>
</protein>
<keyword evidence="2" id="KW-1185">Reference proteome</keyword>
<evidence type="ECO:0008006" key="3">
    <source>
        <dbReference type="Google" id="ProtNLM"/>
    </source>
</evidence>
<dbReference type="AlphaFoldDB" id="G6E6P3"/>
<sequence length="63" mass="6784">MRRLAFLAFAVLTLAACHSEPDFDERYDAASKKIREKAADIDARIAGTGSPESEAALVDDGKT</sequence>
<reference evidence="1 2" key="1">
    <citation type="journal article" date="2012" name="J. Bacteriol.">
        <title>Genome sequence of benzo(a)pyrene-degrading bacterium Novosphingobium pentaromativorans US6-1.</title>
        <authorList>
            <person name="Luo Y.R."/>
            <person name="Kang S.G."/>
            <person name="Kim S.J."/>
            <person name="Kim M.R."/>
            <person name="Li N."/>
            <person name="Lee J.H."/>
            <person name="Kwon K.K."/>
        </authorList>
    </citation>
    <scope>NUCLEOTIDE SEQUENCE [LARGE SCALE GENOMIC DNA]</scope>
    <source>
        <strain evidence="1 2">US6-1</strain>
    </source>
</reference>
<evidence type="ECO:0000313" key="2">
    <source>
        <dbReference type="Proteomes" id="UP000004030"/>
    </source>
</evidence>
<dbReference type="PROSITE" id="PS51257">
    <property type="entry name" value="PROKAR_LIPOPROTEIN"/>
    <property type="match status" value="1"/>
</dbReference>
<dbReference type="STRING" id="1088721.JI59_00745"/>